<dbReference type="InterPro" id="IPR017927">
    <property type="entry name" value="FAD-bd_FR_type"/>
</dbReference>
<dbReference type="PROSITE" id="PS51085">
    <property type="entry name" value="2FE2S_FER_2"/>
    <property type="match status" value="1"/>
</dbReference>
<dbReference type="Gene3D" id="2.40.30.10">
    <property type="entry name" value="Translation factors"/>
    <property type="match status" value="1"/>
</dbReference>
<proteinExistence type="predicted"/>
<dbReference type="InterPro" id="IPR006058">
    <property type="entry name" value="2Fe2S_fd_BS"/>
</dbReference>
<dbReference type="Gene3D" id="3.10.20.30">
    <property type="match status" value="1"/>
</dbReference>
<dbReference type="SUPFAM" id="SSF63380">
    <property type="entry name" value="Riboflavin synthase domain-like"/>
    <property type="match status" value="1"/>
</dbReference>
<evidence type="ECO:0000313" key="4">
    <source>
        <dbReference type="Proteomes" id="UP000596427"/>
    </source>
</evidence>
<dbReference type="PANTHER" id="PTHR47354">
    <property type="entry name" value="NADH OXIDOREDUCTASE HCR"/>
    <property type="match status" value="1"/>
</dbReference>
<dbReference type="PANTHER" id="PTHR47354:SF2">
    <property type="entry name" value="BLR2392 PROTEIN"/>
    <property type="match status" value="1"/>
</dbReference>
<evidence type="ECO:0000313" key="3">
    <source>
        <dbReference type="EMBL" id="QRG08391.1"/>
    </source>
</evidence>
<dbReference type="InterPro" id="IPR017938">
    <property type="entry name" value="Riboflavin_synthase-like_b-brl"/>
</dbReference>
<dbReference type="PROSITE" id="PS51384">
    <property type="entry name" value="FAD_FR"/>
    <property type="match status" value="1"/>
</dbReference>
<dbReference type="InterPro" id="IPR050415">
    <property type="entry name" value="MRET"/>
</dbReference>
<dbReference type="PRINTS" id="PR00409">
    <property type="entry name" value="PHDIOXRDTASE"/>
</dbReference>
<dbReference type="GO" id="GO:0016491">
    <property type="term" value="F:oxidoreductase activity"/>
    <property type="evidence" value="ECO:0007669"/>
    <property type="project" value="InterPro"/>
</dbReference>
<protein>
    <submittedName>
        <fullName evidence="3">Oxidoreductase</fullName>
    </submittedName>
</protein>
<dbReference type="RefSeq" id="WP_203195299.1">
    <property type="nucleotide sequence ID" value="NZ_CP063362.1"/>
</dbReference>
<accession>A0A974PS14</accession>
<evidence type="ECO:0000259" key="1">
    <source>
        <dbReference type="PROSITE" id="PS51085"/>
    </source>
</evidence>
<dbReference type="EMBL" id="CP063362">
    <property type="protein sequence ID" value="QRG08391.1"/>
    <property type="molecule type" value="Genomic_DNA"/>
</dbReference>
<dbReference type="InterPro" id="IPR001041">
    <property type="entry name" value="2Fe-2S_ferredoxin-type"/>
</dbReference>
<dbReference type="InterPro" id="IPR012675">
    <property type="entry name" value="Beta-grasp_dom_sf"/>
</dbReference>
<dbReference type="CDD" id="cd06185">
    <property type="entry name" value="PDR_like"/>
    <property type="match status" value="1"/>
</dbReference>
<dbReference type="Proteomes" id="UP000596427">
    <property type="component" value="Chromosome"/>
</dbReference>
<dbReference type="InterPro" id="IPR039261">
    <property type="entry name" value="FNR_nucleotide-bd"/>
</dbReference>
<dbReference type="Pfam" id="PF00111">
    <property type="entry name" value="Fer2"/>
    <property type="match status" value="1"/>
</dbReference>
<dbReference type="CDD" id="cd00207">
    <property type="entry name" value="fer2"/>
    <property type="match status" value="1"/>
</dbReference>
<gene>
    <name evidence="3" type="ORF">EZH22_08915</name>
</gene>
<dbReference type="KEGG" id="xdi:EZH22_08915"/>
<dbReference type="SUPFAM" id="SSF52343">
    <property type="entry name" value="Ferredoxin reductase-like, C-terminal NADP-linked domain"/>
    <property type="match status" value="1"/>
</dbReference>
<dbReference type="InterPro" id="IPR008333">
    <property type="entry name" value="Cbr1-like_FAD-bd_dom"/>
</dbReference>
<dbReference type="Gene3D" id="3.40.50.80">
    <property type="entry name" value="Nucleotide-binding domain of ferredoxin-NADP reductase (FNR) module"/>
    <property type="match status" value="1"/>
</dbReference>
<dbReference type="AlphaFoldDB" id="A0A974PS14"/>
<sequence length="327" mass="35777">MHGLSYSVPGQGTQWLEASVRAVDPACDDVVAIELEYPVPLQAHEAGSHIKVQVIADGRQATRSYSVVEHRGRQRLLIAVRRLDNGQGGSKFMHALRVGDRLRASLPGNHFVLLPGAPSYMLIAGGIGVTPIVGMARALRALRARFKFFYLGRKPEAMPFLPRLLAEFGEDLVVHIDAQAGPFDLQPHLATQPGAAEAYVCGPVPMLEALQASWAAAGRPRELLRFETFGAASDRPSEAFRVSVNRRNIEFLVPPERNLLEMLEERGCEPLYFCQRGECGLCAVDVVSLEGDLDHRDVFLSADQRAQGRQLCACVSRATGSITIDMP</sequence>
<keyword evidence="4" id="KW-1185">Reference proteome</keyword>
<dbReference type="InterPro" id="IPR036010">
    <property type="entry name" value="2Fe-2S_ferredoxin-like_sf"/>
</dbReference>
<feature type="domain" description="2Fe-2S ferredoxin-type" evidence="1">
    <location>
        <begin position="240"/>
        <end position="327"/>
    </location>
</feature>
<feature type="domain" description="FAD-binding FR-type" evidence="2">
    <location>
        <begin position="13"/>
        <end position="114"/>
    </location>
</feature>
<dbReference type="GO" id="GO:0051537">
    <property type="term" value="F:2 iron, 2 sulfur cluster binding"/>
    <property type="evidence" value="ECO:0007669"/>
    <property type="project" value="InterPro"/>
</dbReference>
<dbReference type="SUPFAM" id="SSF54292">
    <property type="entry name" value="2Fe-2S ferredoxin-like"/>
    <property type="match status" value="1"/>
</dbReference>
<reference evidence="3 4" key="1">
    <citation type="submission" date="2020-10" db="EMBL/GenBank/DDBJ databases">
        <title>Degradation of 1,4-Dioxane by Xanthobacter sp. YN2, via a Novel Group-2 Soluble Di-Iron Monooxygenase.</title>
        <authorList>
            <person name="Ma F."/>
            <person name="Wang Y."/>
            <person name="Yang J."/>
            <person name="Guo H."/>
            <person name="Su D."/>
            <person name="Yu L."/>
        </authorList>
    </citation>
    <scope>NUCLEOTIDE SEQUENCE [LARGE SCALE GENOMIC DNA]</scope>
    <source>
        <strain evidence="3 4">YN2</strain>
    </source>
</reference>
<dbReference type="PROSITE" id="PS00197">
    <property type="entry name" value="2FE2S_FER_1"/>
    <property type="match status" value="1"/>
</dbReference>
<organism evidence="3 4">
    <name type="scientific">Xanthobacter dioxanivorans</name>
    <dbReference type="NCBI Taxonomy" id="2528964"/>
    <lineage>
        <taxon>Bacteria</taxon>
        <taxon>Pseudomonadati</taxon>
        <taxon>Pseudomonadota</taxon>
        <taxon>Alphaproteobacteria</taxon>
        <taxon>Hyphomicrobiales</taxon>
        <taxon>Xanthobacteraceae</taxon>
        <taxon>Xanthobacter</taxon>
    </lineage>
</organism>
<evidence type="ECO:0000259" key="2">
    <source>
        <dbReference type="PROSITE" id="PS51384"/>
    </source>
</evidence>
<name>A0A974PS14_9HYPH</name>
<dbReference type="Pfam" id="PF00970">
    <property type="entry name" value="FAD_binding_6"/>
    <property type="match status" value="1"/>
</dbReference>